<protein>
    <submittedName>
        <fullName evidence="1">Uncharacterized protein</fullName>
    </submittedName>
</protein>
<name>A0ACC4DLP5_PURLI</name>
<keyword evidence="2" id="KW-1185">Reference proteome</keyword>
<dbReference type="EMBL" id="JBGNUJ010000007">
    <property type="protein sequence ID" value="KAL3957300.1"/>
    <property type="molecule type" value="Genomic_DNA"/>
</dbReference>
<reference evidence="1" key="1">
    <citation type="submission" date="2024-12" db="EMBL/GenBank/DDBJ databases">
        <title>Comparative genomics and development of molecular markers within Purpureocillium lilacinum and among Purpureocillium species.</title>
        <authorList>
            <person name="Yeh Z.-Y."/>
            <person name="Ni N.-T."/>
            <person name="Lo P.-H."/>
            <person name="Mushyakhwo K."/>
            <person name="Lin C.-F."/>
            <person name="Nai Y.-S."/>
        </authorList>
    </citation>
    <scope>NUCLEOTIDE SEQUENCE</scope>
    <source>
        <strain evidence="1">NCHU-NPUST-175</strain>
    </source>
</reference>
<evidence type="ECO:0000313" key="1">
    <source>
        <dbReference type="EMBL" id="KAL3957300.1"/>
    </source>
</evidence>
<proteinExistence type="predicted"/>
<dbReference type="Proteomes" id="UP001638806">
    <property type="component" value="Unassembled WGS sequence"/>
</dbReference>
<sequence length="394" mass="43908">MLNQELAVPRFDAAQRRPLVRTAGTECAAPVQIRWAPESRLPKSIPKPPKSPVYNNTAPPSNIQHFDGRYLSLPGCEPHDLEHWLTSFNTNILSVHPILTPDAVNVLVPSTMVKTPEATGLQPAQRLVAFLILRLGAFAHNPLRPYAEWTFDLLTHAAMLRLDSVMEIRASLLVVLLIIYCPSLEDGSQYRYMSSACERLQQMIQEKRVDPTDPDNLVLVWAFVLLYFDIMPGKLLPCVQPILQQLPMELPPEGLLPPARQMAESIIKVCYARAVSPIPYAHVVASLDQLTNPGSPTAEATSPHVKARLYAMNVSMSQVSSGSVLSADMRLEAARYELDAMGRFLQTVRKLRDFERRYFPRTLREMDGMLDRSEGLSGRASQAGDEVSTGETTP</sequence>
<organism evidence="1 2">
    <name type="scientific">Purpureocillium lilacinum</name>
    <name type="common">Paecilomyces lilacinus</name>
    <dbReference type="NCBI Taxonomy" id="33203"/>
    <lineage>
        <taxon>Eukaryota</taxon>
        <taxon>Fungi</taxon>
        <taxon>Dikarya</taxon>
        <taxon>Ascomycota</taxon>
        <taxon>Pezizomycotina</taxon>
        <taxon>Sordariomycetes</taxon>
        <taxon>Hypocreomycetidae</taxon>
        <taxon>Hypocreales</taxon>
        <taxon>Ophiocordycipitaceae</taxon>
        <taxon>Purpureocillium</taxon>
    </lineage>
</organism>
<accession>A0ACC4DLP5</accession>
<gene>
    <name evidence="1" type="ORF">ACCO45_007878</name>
</gene>
<comment type="caution">
    <text evidence="1">The sequence shown here is derived from an EMBL/GenBank/DDBJ whole genome shotgun (WGS) entry which is preliminary data.</text>
</comment>
<evidence type="ECO:0000313" key="2">
    <source>
        <dbReference type="Proteomes" id="UP001638806"/>
    </source>
</evidence>